<dbReference type="Pfam" id="PF13413">
    <property type="entry name" value="HTH_25"/>
    <property type="match status" value="1"/>
</dbReference>
<dbReference type="RefSeq" id="WP_046347911.1">
    <property type="nucleotide sequence ID" value="NZ_BBWU01000025.1"/>
</dbReference>
<dbReference type="InterPro" id="IPR001387">
    <property type="entry name" value="Cro/C1-type_HTH"/>
</dbReference>
<gene>
    <name evidence="4" type="ORF">SCH01S_25_00630</name>
</gene>
<dbReference type="InterPro" id="IPR025194">
    <property type="entry name" value="RodZ-like_C"/>
</dbReference>
<accession>A0A0E9MNK5</accession>
<feature type="domain" description="HTH cro/C1-type" evidence="3">
    <location>
        <begin position="17"/>
        <end position="48"/>
    </location>
</feature>
<dbReference type="GO" id="GO:0003677">
    <property type="term" value="F:DNA binding"/>
    <property type="evidence" value="ECO:0007669"/>
    <property type="project" value="UniProtKB-KW"/>
</dbReference>
<comment type="caution">
    <text evidence="4">The sequence shown here is derived from an EMBL/GenBank/DDBJ whole genome shotgun (WGS) entry which is preliminary data.</text>
</comment>
<keyword evidence="5" id="KW-1185">Reference proteome</keyword>
<name>A0A0E9MNK5_9SPHN</name>
<keyword evidence="2" id="KW-1133">Transmembrane helix</keyword>
<dbReference type="OrthoDB" id="9790252at2"/>
<dbReference type="SUPFAM" id="SSF47413">
    <property type="entry name" value="lambda repressor-like DNA-binding domains"/>
    <property type="match status" value="1"/>
</dbReference>
<dbReference type="Pfam" id="PF13464">
    <property type="entry name" value="RodZ_C"/>
    <property type="match status" value="1"/>
</dbReference>
<dbReference type="InterPro" id="IPR010982">
    <property type="entry name" value="Lambda_DNA-bd_dom_sf"/>
</dbReference>
<reference evidence="4 5" key="1">
    <citation type="submission" date="2015-04" db="EMBL/GenBank/DDBJ databases">
        <title>Whole genome shotgun sequence of Sphingomonas changbaiensis NBRC 104936.</title>
        <authorList>
            <person name="Katano-Makiyama Y."/>
            <person name="Hosoyama A."/>
            <person name="Hashimoto M."/>
            <person name="Noguchi M."/>
            <person name="Tsuchikane K."/>
            <person name="Ohji S."/>
            <person name="Yamazoe A."/>
            <person name="Ichikawa N."/>
            <person name="Kimura A."/>
            <person name="Fujita N."/>
        </authorList>
    </citation>
    <scope>NUCLEOTIDE SEQUENCE [LARGE SCALE GENOMIC DNA]</scope>
    <source>
        <strain evidence="4 5">NBRC 104936</strain>
    </source>
</reference>
<dbReference type="AlphaFoldDB" id="A0A0E9MNK5"/>
<dbReference type="EMBL" id="BBWU01000025">
    <property type="protein sequence ID" value="GAO39083.1"/>
    <property type="molecule type" value="Genomic_DNA"/>
</dbReference>
<keyword evidence="2" id="KW-0472">Membrane</keyword>
<dbReference type="Proteomes" id="UP000033202">
    <property type="component" value="Unassembled WGS sequence"/>
</dbReference>
<dbReference type="PANTHER" id="PTHR34475">
    <property type="match status" value="1"/>
</dbReference>
<dbReference type="PANTHER" id="PTHR34475:SF1">
    <property type="entry name" value="CYTOSKELETON PROTEIN RODZ"/>
    <property type="match status" value="1"/>
</dbReference>
<evidence type="ECO:0000313" key="4">
    <source>
        <dbReference type="EMBL" id="GAO39083.1"/>
    </source>
</evidence>
<feature type="compositionally biased region" description="Low complexity" evidence="1">
    <location>
        <begin position="252"/>
        <end position="268"/>
    </location>
</feature>
<evidence type="ECO:0000313" key="5">
    <source>
        <dbReference type="Proteomes" id="UP000033202"/>
    </source>
</evidence>
<dbReference type="InterPro" id="IPR050400">
    <property type="entry name" value="Bact_Cytoskel_RodZ"/>
</dbReference>
<feature type="transmembrane region" description="Helical" evidence="2">
    <location>
        <begin position="110"/>
        <end position="129"/>
    </location>
</feature>
<sequence length="284" mass="29279">MMTETEPTSGATAGTELRQAREAAGLSLADVAAKTRIPQRHLEAIERDDFDALPSMTYAVGFARAYARAVDADEVAVAAAVRSQLEHGGRTRLEYQAFEPADPARVPPRALAWTAAIIALLILGGYGLWRATWRDGAAPAPVVASASPAPVAPRPAAVAAAVPTPTSGPVVLTATDTVWLRISDATGQRMFEKEMKAGETYTVPTDANGPTIMTGRPNALRVTVGGAEVPPLGEPEKRIKGVGISAEALRARTAAAGARPTPAATAGPAPTPTPLVSPGSAPSR</sequence>
<dbReference type="PROSITE" id="PS50943">
    <property type="entry name" value="HTH_CROC1"/>
    <property type="match status" value="1"/>
</dbReference>
<keyword evidence="2" id="KW-0812">Transmembrane</keyword>
<proteinExistence type="predicted"/>
<dbReference type="SMART" id="SM00530">
    <property type="entry name" value="HTH_XRE"/>
    <property type="match status" value="1"/>
</dbReference>
<feature type="region of interest" description="Disordered" evidence="1">
    <location>
        <begin position="252"/>
        <end position="284"/>
    </location>
</feature>
<protein>
    <submittedName>
        <fullName evidence="4">Putative Xre family DNA-binding protein</fullName>
    </submittedName>
</protein>
<organism evidence="4 5">
    <name type="scientific">Sphingomonas changbaiensis NBRC 104936</name>
    <dbReference type="NCBI Taxonomy" id="1219043"/>
    <lineage>
        <taxon>Bacteria</taxon>
        <taxon>Pseudomonadati</taxon>
        <taxon>Pseudomonadota</taxon>
        <taxon>Alphaproteobacteria</taxon>
        <taxon>Sphingomonadales</taxon>
        <taxon>Sphingomonadaceae</taxon>
        <taxon>Sphingomonas</taxon>
    </lineage>
</organism>
<dbReference type="Gene3D" id="1.10.260.40">
    <property type="entry name" value="lambda repressor-like DNA-binding domains"/>
    <property type="match status" value="1"/>
</dbReference>
<evidence type="ECO:0000259" key="3">
    <source>
        <dbReference type="PROSITE" id="PS50943"/>
    </source>
</evidence>
<keyword evidence="4" id="KW-0238">DNA-binding</keyword>
<evidence type="ECO:0000256" key="1">
    <source>
        <dbReference type="SAM" id="MobiDB-lite"/>
    </source>
</evidence>
<dbReference type="STRING" id="1219043.SCH01S_25_00630"/>
<evidence type="ECO:0000256" key="2">
    <source>
        <dbReference type="SAM" id="Phobius"/>
    </source>
</evidence>
<dbReference type="CDD" id="cd00093">
    <property type="entry name" value="HTH_XRE"/>
    <property type="match status" value="1"/>
</dbReference>